<dbReference type="CDD" id="cd00009">
    <property type="entry name" value="AAA"/>
    <property type="match status" value="1"/>
</dbReference>
<dbReference type="SMART" id="SM00382">
    <property type="entry name" value="AAA"/>
    <property type="match status" value="1"/>
</dbReference>
<reference evidence="3" key="1">
    <citation type="submission" date="2016-01" db="EMBL/GenBank/DDBJ databases">
        <title>Draft genome sequence of Thermodesulfovibrio aggregans strain TGE-P1.</title>
        <authorList>
            <person name="Sekiguchi Y."/>
            <person name="Ohashi A."/>
            <person name="Matsuura N."/>
            <person name="Tourlousse M.D."/>
        </authorList>
    </citation>
    <scope>NUCLEOTIDE SEQUENCE [LARGE SCALE GENOMIC DNA]</scope>
    <source>
        <strain evidence="3">TGE-P1</strain>
    </source>
</reference>
<dbReference type="RefSeq" id="WP_236698923.1">
    <property type="nucleotide sequence ID" value="NZ_BCNO01000002.1"/>
</dbReference>
<dbReference type="SUPFAM" id="SSF52540">
    <property type="entry name" value="P-loop containing nucleoside triphosphate hydrolases"/>
    <property type="match status" value="1"/>
</dbReference>
<dbReference type="InterPro" id="IPR003593">
    <property type="entry name" value="AAA+_ATPase"/>
</dbReference>
<proteinExistence type="predicted"/>
<evidence type="ECO:0000259" key="1">
    <source>
        <dbReference type="SMART" id="SM00382"/>
    </source>
</evidence>
<keyword evidence="3" id="KW-1185">Reference proteome</keyword>
<dbReference type="InterPro" id="IPR008533">
    <property type="entry name" value="DUF815"/>
</dbReference>
<evidence type="ECO:0000313" key="2">
    <source>
        <dbReference type="EMBL" id="GAQ95210.1"/>
    </source>
</evidence>
<gene>
    <name evidence="2" type="ORF">TAGGR_297</name>
</gene>
<dbReference type="InterPro" id="IPR027417">
    <property type="entry name" value="P-loop_NTPase"/>
</dbReference>
<evidence type="ECO:0000313" key="3">
    <source>
        <dbReference type="Proteomes" id="UP000054976"/>
    </source>
</evidence>
<dbReference type="PANTHER" id="PTHR42935:SF1">
    <property type="entry name" value="SLR0930 PROTEIN"/>
    <property type="match status" value="1"/>
</dbReference>
<dbReference type="EMBL" id="BCNO01000002">
    <property type="protein sequence ID" value="GAQ95210.1"/>
    <property type="molecule type" value="Genomic_DNA"/>
</dbReference>
<protein>
    <recommendedName>
        <fullName evidence="1">AAA+ ATPase domain-containing protein</fullName>
    </recommendedName>
</protein>
<feature type="domain" description="AAA+ ATPase" evidence="1">
    <location>
        <begin position="76"/>
        <end position="216"/>
    </location>
</feature>
<organism evidence="2 3">
    <name type="scientific">Thermodesulfovibrio aggregans</name>
    <dbReference type="NCBI Taxonomy" id="86166"/>
    <lineage>
        <taxon>Bacteria</taxon>
        <taxon>Pseudomonadati</taxon>
        <taxon>Nitrospirota</taxon>
        <taxon>Thermodesulfovibrionia</taxon>
        <taxon>Thermodesulfovibrionales</taxon>
        <taxon>Thermodesulfovibrionaceae</taxon>
        <taxon>Thermodesulfovibrio</taxon>
    </lineage>
</organism>
<dbReference type="Gene3D" id="3.40.50.300">
    <property type="entry name" value="P-loop containing nucleotide triphosphate hydrolases"/>
    <property type="match status" value="1"/>
</dbReference>
<comment type="caution">
    <text evidence="2">The sequence shown here is derived from an EMBL/GenBank/DDBJ whole genome shotgun (WGS) entry which is preliminary data.</text>
</comment>
<dbReference type="PANTHER" id="PTHR42935">
    <property type="entry name" value="SLR0930 PROTEIN"/>
    <property type="match status" value="1"/>
</dbReference>
<dbReference type="STRING" id="86166.TAGGR_297"/>
<sequence length="268" mass="31124">MAHRARKISIFSEILSGDAIIKIMFNKSQAFIWNGKEKQLKPVIRIPTQKIDELYGIEEQKKLLIENTKAFIEGKRVNNVLLWGERGTGKTTLIKSLLNYFKDTPLRMIQVLKSDIITISYLYDIIYENPQFRCIIFIDDLSFNENEEEFRDLKLIMDGGLEEFPENSVIYATSNRRTLMPAVSQSDNELFPEDTLQERASLIERFGLRIGFYRFSEEQYLEIVKHYASKNGISLSQNELIKKAHEWALVHGTTGRSAYQFVLSLQIP</sequence>
<dbReference type="Pfam" id="PF05673">
    <property type="entry name" value="DUF815"/>
    <property type="match status" value="1"/>
</dbReference>
<dbReference type="AlphaFoldDB" id="A0A0U9HTR8"/>
<accession>A0A0U9HTR8</accession>
<name>A0A0U9HTR8_9BACT</name>
<dbReference type="Proteomes" id="UP000054976">
    <property type="component" value="Unassembled WGS sequence"/>
</dbReference>